<sequence length="75" mass="8342">MALLPVLLGELAARGQDRFTQTCFVSSLSSLLSLQLFRDAHVTIYKLLMEISWDFVAEISFKTTGNDFTLAQVTA</sequence>
<keyword evidence="2" id="KW-1185">Reference proteome</keyword>
<evidence type="ECO:0000313" key="2">
    <source>
        <dbReference type="Proteomes" id="UP001623348"/>
    </source>
</evidence>
<organism evidence="1 2">
    <name type="scientific">Grus japonensis</name>
    <name type="common">Japanese crane</name>
    <name type="synonym">Red-crowned crane</name>
    <dbReference type="NCBI Taxonomy" id="30415"/>
    <lineage>
        <taxon>Eukaryota</taxon>
        <taxon>Metazoa</taxon>
        <taxon>Chordata</taxon>
        <taxon>Craniata</taxon>
        <taxon>Vertebrata</taxon>
        <taxon>Euteleostomi</taxon>
        <taxon>Archelosauria</taxon>
        <taxon>Archosauria</taxon>
        <taxon>Dinosauria</taxon>
        <taxon>Saurischia</taxon>
        <taxon>Theropoda</taxon>
        <taxon>Coelurosauria</taxon>
        <taxon>Aves</taxon>
        <taxon>Neognathae</taxon>
        <taxon>Neoaves</taxon>
        <taxon>Gruiformes</taxon>
        <taxon>Gruidae</taxon>
        <taxon>Grus</taxon>
    </lineage>
</organism>
<dbReference type="Proteomes" id="UP001623348">
    <property type="component" value="Unassembled WGS sequence"/>
</dbReference>
<proteinExistence type="predicted"/>
<dbReference type="AlphaFoldDB" id="A0ABC9X700"/>
<comment type="caution">
    <text evidence="1">The sequence shown here is derived from an EMBL/GenBank/DDBJ whole genome shotgun (WGS) entry which is preliminary data.</text>
</comment>
<evidence type="ECO:0000313" key="1">
    <source>
        <dbReference type="EMBL" id="GAB0192945.1"/>
    </source>
</evidence>
<name>A0ABC9X700_GRUJA</name>
<dbReference type="EMBL" id="BAAFJT010000008">
    <property type="protein sequence ID" value="GAB0192945.1"/>
    <property type="molecule type" value="Genomic_DNA"/>
</dbReference>
<reference evidence="1 2" key="1">
    <citation type="submission" date="2024-06" db="EMBL/GenBank/DDBJ databases">
        <title>The draft genome of Grus japonensis, version 3.</title>
        <authorList>
            <person name="Nabeshima K."/>
            <person name="Suzuki S."/>
            <person name="Onuma M."/>
        </authorList>
    </citation>
    <scope>NUCLEOTIDE SEQUENCE [LARGE SCALE GENOMIC DNA]</scope>
    <source>
        <strain evidence="1 2">451A</strain>
    </source>
</reference>
<protein>
    <submittedName>
        <fullName evidence="1">Uncharacterized protein</fullName>
    </submittedName>
</protein>
<gene>
    <name evidence="1" type="ORF">GRJ2_001759800</name>
</gene>
<accession>A0ABC9X700</accession>